<dbReference type="EMBL" id="ML977025">
    <property type="protein sequence ID" value="KAF1950567.1"/>
    <property type="molecule type" value="Genomic_DNA"/>
</dbReference>
<reference evidence="1" key="1">
    <citation type="journal article" date="2020" name="Stud. Mycol.">
        <title>101 Dothideomycetes genomes: a test case for predicting lifestyles and emergence of pathogens.</title>
        <authorList>
            <person name="Haridas S."/>
            <person name="Albert R."/>
            <person name="Binder M."/>
            <person name="Bloem J."/>
            <person name="Labutti K."/>
            <person name="Salamov A."/>
            <person name="Andreopoulos B."/>
            <person name="Baker S."/>
            <person name="Barry K."/>
            <person name="Bills G."/>
            <person name="Bluhm B."/>
            <person name="Cannon C."/>
            <person name="Castanera R."/>
            <person name="Culley D."/>
            <person name="Daum C."/>
            <person name="Ezra D."/>
            <person name="Gonzalez J."/>
            <person name="Henrissat B."/>
            <person name="Kuo A."/>
            <person name="Liang C."/>
            <person name="Lipzen A."/>
            <person name="Lutzoni F."/>
            <person name="Magnuson J."/>
            <person name="Mondo S."/>
            <person name="Nolan M."/>
            <person name="Ohm R."/>
            <person name="Pangilinan J."/>
            <person name="Park H.-J."/>
            <person name="Ramirez L."/>
            <person name="Alfaro M."/>
            <person name="Sun H."/>
            <person name="Tritt A."/>
            <person name="Yoshinaga Y."/>
            <person name="Zwiers L.-H."/>
            <person name="Turgeon B."/>
            <person name="Goodwin S."/>
            <person name="Spatafora J."/>
            <person name="Crous P."/>
            <person name="Grigoriev I."/>
        </authorList>
    </citation>
    <scope>NUCLEOTIDE SEQUENCE</scope>
    <source>
        <strain evidence="1">CBS 675.92</strain>
    </source>
</reference>
<evidence type="ECO:0000313" key="1">
    <source>
        <dbReference type="EMBL" id="KAF1950567.1"/>
    </source>
</evidence>
<keyword evidence="2" id="KW-1185">Reference proteome</keyword>
<gene>
    <name evidence="1" type="ORF">CC80DRAFT_509681</name>
</gene>
<dbReference type="OrthoDB" id="3944237at2759"/>
<sequence length="143" mass="16005">MDDAIKSLINPNATSNIDIEPDKFKRWRRSEPRAEKASSSAIQCVRRWQKAGLGSNNQLKEVAISTTEMDLLYSMCSEDLDTVYQAPIQAIKKKLVRPNKPSLMTPKQASSQAEGHGLFGLIVGMSAKEYEEELWSGIDLKAY</sequence>
<name>A0A6A5TNQ9_9PLEO</name>
<accession>A0A6A5TNQ9</accession>
<evidence type="ECO:0000313" key="2">
    <source>
        <dbReference type="Proteomes" id="UP000800035"/>
    </source>
</evidence>
<protein>
    <submittedName>
        <fullName evidence="1">Uncharacterized protein</fullName>
    </submittedName>
</protein>
<organism evidence="1 2">
    <name type="scientific">Byssothecium circinans</name>
    <dbReference type="NCBI Taxonomy" id="147558"/>
    <lineage>
        <taxon>Eukaryota</taxon>
        <taxon>Fungi</taxon>
        <taxon>Dikarya</taxon>
        <taxon>Ascomycota</taxon>
        <taxon>Pezizomycotina</taxon>
        <taxon>Dothideomycetes</taxon>
        <taxon>Pleosporomycetidae</taxon>
        <taxon>Pleosporales</taxon>
        <taxon>Massarineae</taxon>
        <taxon>Massarinaceae</taxon>
        <taxon>Byssothecium</taxon>
    </lineage>
</organism>
<dbReference type="Proteomes" id="UP000800035">
    <property type="component" value="Unassembled WGS sequence"/>
</dbReference>
<dbReference type="AlphaFoldDB" id="A0A6A5TNQ9"/>
<proteinExistence type="predicted"/>